<dbReference type="OrthoDB" id="2156052at2759"/>
<accession>A0A317W7H1</accession>
<keyword evidence="2" id="KW-1185">Reference proteome</keyword>
<protein>
    <submittedName>
        <fullName evidence="1">Uncharacterized protein</fullName>
    </submittedName>
</protein>
<organism evidence="1 2">
    <name type="scientific">Aspergillus heteromorphus CBS 117.55</name>
    <dbReference type="NCBI Taxonomy" id="1448321"/>
    <lineage>
        <taxon>Eukaryota</taxon>
        <taxon>Fungi</taxon>
        <taxon>Dikarya</taxon>
        <taxon>Ascomycota</taxon>
        <taxon>Pezizomycotina</taxon>
        <taxon>Eurotiomycetes</taxon>
        <taxon>Eurotiomycetidae</taxon>
        <taxon>Eurotiales</taxon>
        <taxon>Aspergillaceae</taxon>
        <taxon>Aspergillus</taxon>
        <taxon>Aspergillus subgen. Circumdati</taxon>
    </lineage>
</organism>
<dbReference type="AlphaFoldDB" id="A0A317W7H1"/>
<evidence type="ECO:0000313" key="2">
    <source>
        <dbReference type="Proteomes" id="UP000247233"/>
    </source>
</evidence>
<dbReference type="GeneID" id="37068837"/>
<dbReference type="EMBL" id="MSFL01000012">
    <property type="protein sequence ID" value="PWY82029.1"/>
    <property type="molecule type" value="Genomic_DNA"/>
</dbReference>
<evidence type="ECO:0000313" key="1">
    <source>
        <dbReference type="EMBL" id="PWY82029.1"/>
    </source>
</evidence>
<proteinExistence type="predicted"/>
<comment type="caution">
    <text evidence="1">The sequence shown here is derived from an EMBL/GenBank/DDBJ whole genome shotgun (WGS) entry which is preliminary data.</text>
</comment>
<gene>
    <name evidence="1" type="ORF">BO70DRAFT_396321</name>
</gene>
<dbReference type="RefSeq" id="XP_025399294.1">
    <property type="nucleotide sequence ID" value="XM_025546600.1"/>
</dbReference>
<name>A0A317W7H1_9EURO</name>
<sequence>MNSAQKRAVVYSRVPSLRTNPPWATRYPSLHLARLHRSQIEEWQSFYGDVRQATTNAIGAPPATAAQAAGPMEYYMTGNELGVTGRFGEHVLSRLGPVIESPVPRVVIGDVHCAENAHPILHDLPDCVVLNIRQGHTTVGSVIELKTPWTIDLSNRRTYKFYRVLGQLAQYMDTYSCRYGLVSTYNQSIVVRRVSNYRFALSPVVTHRQESSQVPVRVSLKECVLFLSLKVKGNDWRWGGPVIGRPLINGTYTG</sequence>
<dbReference type="VEuPathDB" id="FungiDB:BO70DRAFT_396321"/>
<reference evidence="1 2" key="1">
    <citation type="submission" date="2016-12" db="EMBL/GenBank/DDBJ databases">
        <title>The genomes of Aspergillus section Nigri reveals drivers in fungal speciation.</title>
        <authorList>
            <consortium name="DOE Joint Genome Institute"/>
            <person name="Vesth T.C."/>
            <person name="Nybo J."/>
            <person name="Theobald S."/>
            <person name="Brandl J."/>
            <person name="Frisvad J.C."/>
            <person name="Nielsen K.F."/>
            <person name="Lyhne E.K."/>
            <person name="Kogle M.E."/>
            <person name="Kuo A."/>
            <person name="Riley R."/>
            <person name="Clum A."/>
            <person name="Nolan M."/>
            <person name="Lipzen A."/>
            <person name="Salamov A."/>
            <person name="Henrissat B."/>
            <person name="Wiebenga A."/>
            <person name="De Vries R.P."/>
            <person name="Grigoriev I.V."/>
            <person name="Mortensen U.H."/>
            <person name="Andersen M.R."/>
            <person name="Baker S.E."/>
        </authorList>
    </citation>
    <scope>NUCLEOTIDE SEQUENCE [LARGE SCALE GENOMIC DNA]</scope>
    <source>
        <strain evidence="1 2">CBS 117.55</strain>
    </source>
</reference>
<dbReference type="Proteomes" id="UP000247233">
    <property type="component" value="Unassembled WGS sequence"/>
</dbReference>